<evidence type="ECO:0000313" key="2">
    <source>
        <dbReference type="EMBL" id="NSL85567.1"/>
    </source>
</evidence>
<dbReference type="AlphaFoldDB" id="A0A3S1AZH4"/>
<dbReference type="Proteomes" id="UP000281028">
    <property type="component" value="Unassembled WGS sequence"/>
</dbReference>
<dbReference type="OrthoDB" id="6402335at2"/>
<comment type="caution">
    <text evidence="2">The sequence shown here is derived from an EMBL/GenBank/DDBJ whole genome shotgun (WGS) entry which is preliminary data.</text>
</comment>
<gene>
    <name evidence="2" type="ORF">ECE50_001910</name>
</gene>
<reference evidence="2" key="1">
    <citation type="submission" date="2020-05" db="EMBL/GenBank/DDBJ databases">
        <title>Chitinophaga laudate sp. nov., isolated from a tropical peat swamp.</title>
        <authorList>
            <person name="Goh C.B.S."/>
            <person name="Lee M.S."/>
            <person name="Parimannan S."/>
            <person name="Pasbakhsh P."/>
            <person name="Yule C.M."/>
            <person name="Rajandas H."/>
            <person name="Loke S."/>
            <person name="Croft L."/>
            <person name="Tan J.B.L."/>
        </authorList>
    </citation>
    <scope>NUCLEOTIDE SEQUENCE</scope>
    <source>
        <strain evidence="2">Mgbs1</strain>
    </source>
</reference>
<dbReference type="Pfam" id="PF10026">
    <property type="entry name" value="DUF2268"/>
    <property type="match status" value="1"/>
</dbReference>
<name>A0A3S1AZH4_9BACT</name>
<dbReference type="EMBL" id="RIAR02000001">
    <property type="protein sequence ID" value="NSL85567.1"/>
    <property type="molecule type" value="Genomic_DNA"/>
</dbReference>
<protein>
    <recommendedName>
        <fullName evidence="1">DUF2268 domain-containing protein</fullName>
    </recommendedName>
</protein>
<dbReference type="InterPro" id="IPR018728">
    <property type="entry name" value="DUF2268"/>
</dbReference>
<sequence length="324" mass="37143">MKKLCCSLRKNTRVYFAAFVFSLVCPLSAFSQHEPAALTSDIDHFWAAYDSVRPLQDREKQVQLMQSMYIDKGTDGLKAFMKLRRFDAARLVDAVNKYPRFWSSIRSNTFTIKEKIPAIEKHIRDFNLLYPDYRPAKIFFTITAIRAAGTTKDSMVLIGSEITMGDPATDVSEFPDKRLANFFQSQQTNNIIPVVVHEYVHTQQKSEGKTLLGQSLCEGACDFITELVLRQPLQNAYLRYGRENEKVLKEAFKKEMMGEDYSNWLYNGTVTKTMGDLGYFMGYTICKSYYKRAKDKQQAVKDIITLNYADQAAITAFLSASAYY</sequence>
<accession>A0A3S1AZH4</accession>
<evidence type="ECO:0000259" key="1">
    <source>
        <dbReference type="Pfam" id="PF10026"/>
    </source>
</evidence>
<evidence type="ECO:0000313" key="3">
    <source>
        <dbReference type="Proteomes" id="UP000281028"/>
    </source>
</evidence>
<feature type="domain" description="DUF2268" evidence="1">
    <location>
        <begin position="175"/>
        <end position="297"/>
    </location>
</feature>
<organism evidence="2 3">
    <name type="scientific">Chitinophaga solisilvae</name>
    <dbReference type="NCBI Taxonomy" id="1233460"/>
    <lineage>
        <taxon>Bacteria</taxon>
        <taxon>Pseudomonadati</taxon>
        <taxon>Bacteroidota</taxon>
        <taxon>Chitinophagia</taxon>
        <taxon>Chitinophagales</taxon>
        <taxon>Chitinophagaceae</taxon>
        <taxon>Chitinophaga</taxon>
    </lineage>
</organism>
<proteinExistence type="predicted"/>
<keyword evidence="3" id="KW-1185">Reference proteome</keyword>